<dbReference type="SUPFAM" id="SSF54768">
    <property type="entry name" value="dsRNA-binding domain-like"/>
    <property type="match status" value="1"/>
</dbReference>
<dbReference type="InterPro" id="IPR005324">
    <property type="entry name" value="Ribosomal_uS5_C"/>
</dbReference>
<evidence type="ECO:0000256" key="4">
    <source>
        <dbReference type="ARBA" id="ARBA00022980"/>
    </source>
</evidence>
<dbReference type="GO" id="GO:0006412">
    <property type="term" value="P:translation"/>
    <property type="evidence" value="ECO:0007669"/>
    <property type="project" value="UniProtKB-UniRule"/>
</dbReference>
<dbReference type="GO" id="GO:0003735">
    <property type="term" value="F:structural constituent of ribosome"/>
    <property type="evidence" value="ECO:0007669"/>
    <property type="project" value="UniProtKB-UniRule"/>
</dbReference>
<dbReference type="PROSITE" id="PS50881">
    <property type="entry name" value="S5_DSRBD"/>
    <property type="match status" value="1"/>
</dbReference>
<dbReference type="EMBL" id="JAUMVS010000084">
    <property type="protein sequence ID" value="MDO4842056.1"/>
    <property type="molecule type" value="Genomic_DNA"/>
</dbReference>
<evidence type="ECO:0000256" key="5">
    <source>
        <dbReference type="ARBA" id="ARBA00023274"/>
    </source>
</evidence>
<dbReference type="InterPro" id="IPR000851">
    <property type="entry name" value="Ribosomal_uS5"/>
</dbReference>
<comment type="subunit">
    <text evidence="7 8">Part of the 30S ribosomal subunit. Contacts proteins S4 and S8.</text>
</comment>
<protein>
    <recommendedName>
        <fullName evidence="6 8">Small ribosomal subunit protein uS5</fullName>
    </recommendedName>
</protein>
<name>A0AA43RJM8_9ACTN</name>
<keyword evidence="4 8" id="KW-0689">Ribosomal protein</keyword>
<dbReference type="GO" id="GO:0019843">
    <property type="term" value="F:rRNA binding"/>
    <property type="evidence" value="ECO:0007669"/>
    <property type="project" value="UniProtKB-UniRule"/>
</dbReference>
<gene>
    <name evidence="8 12" type="primary">rpsE</name>
    <name evidence="12" type="ORF">Q3982_05210</name>
</gene>
<evidence type="ECO:0000313" key="13">
    <source>
        <dbReference type="Proteomes" id="UP001168575"/>
    </source>
</evidence>
<dbReference type="InterPro" id="IPR014721">
    <property type="entry name" value="Ribsml_uS5_D2-typ_fold_subgr"/>
</dbReference>
<dbReference type="PANTHER" id="PTHR48277:SF1">
    <property type="entry name" value="MITOCHONDRIAL RIBOSOMAL PROTEIN S5"/>
    <property type="match status" value="1"/>
</dbReference>
<dbReference type="Pfam" id="PF03719">
    <property type="entry name" value="Ribosomal_S5_C"/>
    <property type="match status" value="1"/>
</dbReference>
<keyword evidence="5 8" id="KW-0687">Ribonucleoprotein</keyword>
<evidence type="ECO:0000256" key="2">
    <source>
        <dbReference type="ARBA" id="ARBA00022730"/>
    </source>
</evidence>
<proteinExistence type="inferred from homology"/>
<dbReference type="GO" id="GO:0042254">
    <property type="term" value="P:ribosome biogenesis"/>
    <property type="evidence" value="ECO:0007669"/>
    <property type="project" value="UniProtKB-ARBA"/>
</dbReference>
<feature type="region of interest" description="Disordered" evidence="10">
    <location>
        <begin position="174"/>
        <end position="193"/>
    </location>
</feature>
<evidence type="ECO:0000256" key="7">
    <source>
        <dbReference type="ARBA" id="ARBA00062000"/>
    </source>
</evidence>
<dbReference type="Proteomes" id="UP001168575">
    <property type="component" value="Unassembled WGS sequence"/>
</dbReference>
<evidence type="ECO:0000256" key="8">
    <source>
        <dbReference type="HAMAP-Rule" id="MF_01307"/>
    </source>
</evidence>
<evidence type="ECO:0000256" key="1">
    <source>
        <dbReference type="ARBA" id="ARBA00008945"/>
    </source>
</evidence>
<dbReference type="FunFam" id="3.30.160.20:FF:000001">
    <property type="entry name" value="30S ribosomal protein S5"/>
    <property type="match status" value="1"/>
</dbReference>
<dbReference type="Pfam" id="PF00333">
    <property type="entry name" value="Ribosomal_S5"/>
    <property type="match status" value="1"/>
</dbReference>
<dbReference type="InterPro" id="IPR005712">
    <property type="entry name" value="Ribosomal_uS5_bac-type"/>
</dbReference>
<dbReference type="Gene3D" id="3.30.160.20">
    <property type="match status" value="1"/>
</dbReference>
<reference evidence="12" key="1">
    <citation type="submission" date="2023-07" db="EMBL/GenBank/DDBJ databases">
        <title>Between Cages and Wild: Unraveling the Impact of Captivity on Animal Microbiomes and Antimicrobial Resistance.</title>
        <authorList>
            <person name="Schmartz G.P."/>
            <person name="Rehner J."/>
            <person name="Schuff M.J."/>
            <person name="Becker S.L."/>
            <person name="Kravczyk M."/>
            <person name="Gurevich A."/>
            <person name="Francke R."/>
            <person name="Mueller R."/>
            <person name="Keller V."/>
            <person name="Keller A."/>
        </authorList>
    </citation>
    <scope>NUCLEOTIDE SEQUENCE</scope>
    <source>
        <strain evidence="12">S12M_St_49</strain>
    </source>
</reference>
<dbReference type="NCBIfam" id="TIGR01021">
    <property type="entry name" value="rpsE_bact"/>
    <property type="match status" value="1"/>
</dbReference>
<comment type="caution">
    <text evidence="12">The sequence shown here is derived from an EMBL/GenBank/DDBJ whole genome shotgun (WGS) entry which is preliminary data.</text>
</comment>
<evidence type="ECO:0000256" key="3">
    <source>
        <dbReference type="ARBA" id="ARBA00022884"/>
    </source>
</evidence>
<dbReference type="GO" id="GO:0015935">
    <property type="term" value="C:small ribosomal subunit"/>
    <property type="evidence" value="ECO:0007669"/>
    <property type="project" value="InterPro"/>
</dbReference>
<dbReference type="PANTHER" id="PTHR48277">
    <property type="entry name" value="MITOCHONDRIAL RIBOSOMAL PROTEIN S5"/>
    <property type="match status" value="1"/>
</dbReference>
<comment type="function">
    <text evidence="8">With S4 and S12 plays an important role in translational accuracy.</text>
</comment>
<evidence type="ECO:0000256" key="6">
    <source>
        <dbReference type="ARBA" id="ARBA00035255"/>
    </source>
</evidence>
<dbReference type="AlphaFoldDB" id="A0AA43RJM8"/>
<evidence type="ECO:0000313" key="12">
    <source>
        <dbReference type="EMBL" id="MDO4842056.1"/>
    </source>
</evidence>
<sequence>MAKRNNQQQNAIPELEERVVTIKRVSKTVKGGRRMQLSALVVVGDGKGKVGVGMGKSQEVPNAIKKGVEDAKKNMFRVPITEEGTVPHEIMGEYGAGRVLIRPAVPGTGVMAGGPVRAVMELAGVKNVITKSLGTSNSLNIVKATAEGLKLMESPEDVARRRGVSVSHIFGTKTDAKASETEKVGEATEKAEA</sequence>
<dbReference type="InterPro" id="IPR020568">
    <property type="entry name" value="Ribosomal_Su5_D2-typ_SF"/>
</dbReference>
<evidence type="ECO:0000259" key="11">
    <source>
        <dbReference type="PROSITE" id="PS50881"/>
    </source>
</evidence>
<keyword evidence="13" id="KW-1185">Reference proteome</keyword>
<comment type="domain">
    <text evidence="8">The N-terminal domain interacts with the head of the 30S subunit; the C-terminal domain interacts with the body and contacts protein S4. The interaction surface between S4 and S5 is involved in control of translational fidelity.</text>
</comment>
<organism evidence="12 13">
    <name type="scientific">Phoenicibacter congonensis</name>
    <dbReference type="NCBI Taxonomy" id="1944646"/>
    <lineage>
        <taxon>Bacteria</taxon>
        <taxon>Bacillati</taxon>
        <taxon>Actinomycetota</taxon>
        <taxon>Coriobacteriia</taxon>
        <taxon>Eggerthellales</taxon>
        <taxon>Eggerthellaceae</taxon>
        <taxon>Phoenicibacter</taxon>
    </lineage>
</organism>
<dbReference type="Gene3D" id="3.30.230.10">
    <property type="match status" value="1"/>
</dbReference>
<dbReference type="FunFam" id="3.30.230.10:FF:000002">
    <property type="entry name" value="30S ribosomal protein S5"/>
    <property type="match status" value="1"/>
</dbReference>
<evidence type="ECO:0000256" key="10">
    <source>
        <dbReference type="SAM" id="MobiDB-lite"/>
    </source>
</evidence>
<dbReference type="SUPFAM" id="SSF54211">
    <property type="entry name" value="Ribosomal protein S5 domain 2-like"/>
    <property type="match status" value="1"/>
</dbReference>
<comment type="similarity">
    <text evidence="1 8 9">Belongs to the universal ribosomal protein uS5 family.</text>
</comment>
<keyword evidence="2 8" id="KW-0699">rRNA-binding</keyword>
<feature type="domain" description="S5 DRBM" evidence="11">
    <location>
        <begin position="15"/>
        <end position="78"/>
    </location>
</feature>
<comment type="function">
    <text evidence="8">Located at the back of the 30S subunit body where it stabilizes the conformation of the head with respect to the body.</text>
</comment>
<dbReference type="GO" id="GO:0005737">
    <property type="term" value="C:cytoplasm"/>
    <property type="evidence" value="ECO:0007669"/>
    <property type="project" value="UniProtKB-ARBA"/>
</dbReference>
<accession>A0AA43RJM8</accession>
<keyword evidence="3 8" id="KW-0694">RNA-binding</keyword>
<evidence type="ECO:0000256" key="9">
    <source>
        <dbReference type="RuleBase" id="RU003823"/>
    </source>
</evidence>
<dbReference type="HAMAP" id="MF_01307_B">
    <property type="entry name" value="Ribosomal_uS5_B"/>
    <property type="match status" value="1"/>
</dbReference>
<dbReference type="InterPro" id="IPR013810">
    <property type="entry name" value="Ribosomal_uS5_N"/>
</dbReference>